<protein>
    <recommendedName>
        <fullName evidence="8">Amino acid transporter transmembrane domain-containing protein</fullName>
    </recommendedName>
</protein>
<dbReference type="Pfam" id="PF01490">
    <property type="entry name" value="Aa_trans"/>
    <property type="match status" value="1"/>
</dbReference>
<evidence type="ECO:0000313" key="9">
    <source>
        <dbReference type="EMBL" id="RAH84846.1"/>
    </source>
</evidence>
<dbReference type="GeneID" id="37177095"/>
<feature type="transmembrane region" description="Helical" evidence="7">
    <location>
        <begin position="389"/>
        <end position="410"/>
    </location>
</feature>
<keyword evidence="4 7" id="KW-1133">Transmembrane helix</keyword>
<dbReference type="RefSeq" id="XP_025530740.1">
    <property type="nucleotide sequence ID" value="XM_025673403.1"/>
</dbReference>
<feature type="transmembrane region" description="Helical" evidence="7">
    <location>
        <begin position="266"/>
        <end position="288"/>
    </location>
</feature>
<organism evidence="9 10">
    <name type="scientific">Aspergillus japonicus CBS 114.51</name>
    <dbReference type="NCBI Taxonomy" id="1448312"/>
    <lineage>
        <taxon>Eukaryota</taxon>
        <taxon>Fungi</taxon>
        <taxon>Dikarya</taxon>
        <taxon>Ascomycota</taxon>
        <taxon>Pezizomycotina</taxon>
        <taxon>Eurotiomycetes</taxon>
        <taxon>Eurotiomycetidae</taxon>
        <taxon>Eurotiales</taxon>
        <taxon>Aspergillaceae</taxon>
        <taxon>Aspergillus</taxon>
        <taxon>Aspergillus subgen. Circumdati</taxon>
    </lineage>
</organism>
<dbReference type="FunFam" id="1.20.1740.10:FF:000039">
    <property type="entry name" value="Neutral amino acid transporter (Eurofung)"/>
    <property type="match status" value="1"/>
</dbReference>
<feature type="domain" description="Amino acid transporter transmembrane" evidence="8">
    <location>
        <begin position="52"/>
        <end position="444"/>
    </location>
</feature>
<feature type="transmembrane region" description="Helical" evidence="7">
    <location>
        <begin position="362"/>
        <end position="383"/>
    </location>
</feature>
<keyword evidence="10" id="KW-1185">Reference proteome</keyword>
<feature type="transmembrane region" description="Helical" evidence="7">
    <location>
        <begin position="138"/>
        <end position="160"/>
    </location>
</feature>
<evidence type="ECO:0000256" key="5">
    <source>
        <dbReference type="ARBA" id="ARBA00023136"/>
    </source>
</evidence>
<evidence type="ECO:0000313" key="10">
    <source>
        <dbReference type="Proteomes" id="UP000249497"/>
    </source>
</evidence>
<dbReference type="AlphaFoldDB" id="A0A8T8X9J1"/>
<feature type="compositionally biased region" description="Polar residues" evidence="6">
    <location>
        <begin position="11"/>
        <end position="20"/>
    </location>
</feature>
<proteinExistence type="inferred from homology"/>
<keyword evidence="3 7" id="KW-0812">Transmembrane</keyword>
<feature type="transmembrane region" description="Helical" evidence="7">
    <location>
        <begin position="233"/>
        <end position="254"/>
    </location>
</feature>
<evidence type="ECO:0000256" key="1">
    <source>
        <dbReference type="ARBA" id="ARBA00004141"/>
    </source>
</evidence>
<comment type="subcellular location">
    <subcellularLocation>
        <location evidence="1">Membrane</location>
        <topology evidence="1">Multi-pass membrane protein</topology>
    </subcellularLocation>
</comment>
<evidence type="ECO:0000259" key="8">
    <source>
        <dbReference type="Pfam" id="PF01490"/>
    </source>
</evidence>
<evidence type="ECO:0000256" key="4">
    <source>
        <dbReference type="ARBA" id="ARBA00022989"/>
    </source>
</evidence>
<dbReference type="EMBL" id="KZ824776">
    <property type="protein sequence ID" value="RAH84846.1"/>
    <property type="molecule type" value="Genomic_DNA"/>
</dbReference>
<feature type="transmembrane region" description="Helical" evidence="7">
    <location>
        <begin position="422"/>
        <end position="445"/>
    </location>
</feature>
<evidence type="ECO:0000256" key="2">
    <source>
        <dbReference type="ARBA" id="ARBA00008066"/>
    </source>
</evidence>
<keyword evidence="5 7" id="KW-0472">Membrane</keyword>
<feature type="transmembrane region" description="Helical" evidence="7">
    <location>
        <begin position="87"/>
        <end position="105"/>
    </location>
</feature>
<evidence type="ECO:0000256" key="3">
    <source>
        <dbReference type="ARBA" id="ARBA00022692"/>
    </source>
</evidence>
<dbReference type="Proteomes" id="UP000249497">
    <property type="component" value="Unassembled WGS sequence"/>
</dbReference>
<feature type="region of interest" description="Disordered" evidence="6">
    <location>
        <begin position="1"/>
        <end position="41"/>
    </location>
</feature>
<sequence>MAVSSEFGTLAETTVPNAYDTSPDEEKKRPLDESPEEDPFGNEECAEVKYRTLGWWRCGILMVAENVSIGILSLPSAVATLGLVPSIILMIGVSFIAWYTAYLIYQFKMRYLHIHSMADAGEVILGRFGRELLGGGQLLFLVFVMASHILTFTVAMNTITDHGTCTIVFGIVALVISCIGSLPRTMGNVYWISFASFLSIAIAVIVTMIAVGVQNTGHIHLDAVTHHSFKTEFLAVSNILFAYVGHASFFGFVSEMEQPRDFPKSIAVLQIIDTSLYIVSAVVIYRYVGVDVASPALGSAGPVMKKVAYGLALPTVRPPQYGTNILIAGIVNGHVAAKYVYVRLFRGTNHMHETTLLSRGSWVAIALVLWVVSWVIAESIPIFNDLLSFITALLGCWFAFGFPAIFWFVLNKGQWFSSPGKILLSGINLCILGIAFATCGLGLYVSGDAISRDSNNSVWTCASNGV</sequence>
<dbReference type="Gene3D" id="1.20.1740.10">
    <property type="entry name" value="Amino acid/polyamine transporter I"/>
    <property type="match status" value="1"/>
</dbReference>
<dbReference type="GO" id="GO:0016020">
    <property type="term" value="C:membrane"/>
    <property type="evidence" value="ECO:0007669"/>
    <property type="project" value="UniProtKB-SubCell"/>
</dbReference>
<reference evidence="9 10" key="1">
    <citation type="submission" date="2018-02" db="EMBL/GenBank/DDBJ databases">
        <title>The genomes of Aspergillus section Nigri reveals drivers in fungal speciation.</title>
        <authorList>
            <consortium name="DOE Joint Genome Institute"/>
            <person name="Vesth T.C."/>
            <person name="Nybo J."/>
            <person name="Theobald S."/>
            <person name="Brandl J."/>
            <person name="Frisvad J.C."/>
            <person name="Nielsen K.F."/>
            <person name="Lyhne E.K."/>
            <person name="Kogle M.E."/>
            <person name="Kuo A."/>
            <person name="Riley R."/>
            <person name="Clum A."/>
            <person name="Nolan M."/>
            <person name="Lipzen A."/>
            <person name="Salamov A."/>
            <person name="Henrissat B."/>
            <person name="Wiebenga A."/>
            <person name="De vries R.P."/>
            <person name="Grigoriev I.V."/>
            <person name="Mortensen U.H."/>
            <person name="Andersen M.R."/>
            <person name="Baker S.E."/>
        </authorList>
    </citation>
    <scope>NUCLEOTIDE SEQUENCE [LARGE SCALE GENOMIC DNA]</scope>
    <source>
        <strain evidence="9 10">CBS 114.51</strain>
    </source>
</reference>
<evidence type="ECO:0000256" key="7">
    <source>
        <dbReference type="SAM" id="Phobius"/>
    </source>
</evidence>
<name>A0A8T8X9J1_ASPJA</name>
<dbReference type="OrthoDB" id="294730at2759"/>
<comment type="similarity">
    <text evidence="2">Belongs to the amino acid/polyamine transporter 2 family.</text>
</comment>
<dbReference type="PANTHER" id="PTHR22950:SF668">
    <property type="entry name" value="AMINO ACID TRANSPORTER (EUROFUNG)"/>
    <property type="match status" value="1"/>
</dbReference>
<accession>A0A8T8X9J1</accession>
<evidence type="ECO:0000256" key="6">
    <source>
        <dbReference type="SAM" id="MobiDB-lite"/>
    </source>
</evidence>
<gene>
    <name evidence="9" type="ORF">BO86DRAFT_396487</name>
</gene>
<feature type="transmembrane region" description="Helical" evidence="7">
    <location>
        <begin position="189"/>
        <end position="213"/>
    </location>
</feature>
<dbReference type="InterPro" id="IPR013057">
    <property type="entry name" value="AA_transpt_TM"/>
</dbReference>
<dbReference type="PANTHER" id="PTHR22950">
    <property type="entry name" value="AMINO ACID TRANSPORTER"/>
    <property type="match status" value="1"/>
</dbReference>
<feature type="transmembrane region" description="Helical" evidence="7">
    <location>
        <begin position="166"/>
        <end position="182"/>
    </location>
</feature>
<dbReference type="GO" id="GO:0015179">
    <property type="term" value="F:L-amino acid transmembrane transporter activity"/>
    <property type="evidence" value="ECO:0007669"/>
    <property type="project" value="TreeGrafter"/>
</dbReference>
<feature type="transmembrane region" description="Helical" evidence="7">
    <location>
        <begin position="321"/>
        <end position="341"/>
    </location>
</feature>